<dbReference type="Gene3D" id="3.40.50.300">
    <property type="entry name" value="P-loop containing nucleotide triphosphate hydrolases"/>
    <property type="match status" value="1"/>
</dbReference>
<feature type="compositionally biased region" description="Basic and acidic residues" evidence="5">
    <location>
        <begin position="743"/>
        <end position="760"/>
    </location>
</feature>
<dbReference type="Proteomes" id="UP000246991">
    <property type="component" value="Unassembled WGS sequence"/>
</dbReference>
<feature type="region of interest" description="Disordered" evidence="5">
    <location>
        <begin position="740"/>
        <end position="762"/>
    </location>
</feature>
<dbReference type="GO" id="GO:0016787">
    <property type="term" value="F:hydrolase activity"/>
    <property type="evidence" value="ECO:0007669"/>
    <property type="project" value="UniProtKB-KW"/>
</dbReference>
<gene>
    <name evidence="7" type="ORF">C7212DRAFT_362775</name>
</gene>
<keyword evidence="4" id="KW-0067">ATP-binding</keyword>
<dbReference type="Pfam" id="PF00580">
    <property type="entry name" value="UvrD-helicase"/>
    <property type="match status" value="1"/>
</dbReference>
<dbReference type="STRING" id="42249.A0A317ST80"/>
<comment type="caution">
    <text evidence="7">The sequence shown here is derived from an EMBL/GenBank/DDBJ whole genome shotgun (WGS) entry which is preliminary data.</text>
</comment>
<dbReference type="AlphaFoldDB" id="A0A317ST80"/>
<dbReference type="InterPro" id="IPR039904">
    <property type="entry name" value="TRANK1"/>
</dbReference>
<dbReference type="InterPro" id="IPR014016">
    <property type="entry name" value="UvrD-like_ATP-bd"/>
</dbReference>
<dbReference type="PANTHER" id="PTHR21529">
    <property type="entry name" value="MAMMARY TURMOR VIRUS RECEPTOR HOMOLOG 1, 2 MTVR1, 2"/>
    <property type="match status" value="1"/>
</dbReference>
<proteinExistence type="predicted"/>
<keyword evidence="2 7" id="KW-0378">Hydrolase</keyword>
<evidence type="ECO:0000256" key="2">
    <source>
        <dbReference type="ARBA" id="ARBA00022801"/>
    </source>
</evidence>
<evidence type="ECO:0000256" key="1">
    <source>
        <dbReference type="ARBA" id="ARBA00022741"/>
    </source>
</evidence>
<evidence type="ECO:0000313" key="7">
    <source>
        <dbReference type="EMBL" id="PWW77613.1"/>
    </source>
</evidence>
<dbReference type="InterPro" id="IPR027417">
    <property type="entry name" value="P-loop_NTPase"/>
</dbReference>
<organism evidence="7 8">
    <name type="scientific">Tuber magnatum</name>
    <name type="common">white Piedmont truffle</name>
    <dbReference type="NCBI Taxonomy" id="42249"/>
    <lineage>
        <taxon>Eukaryota</taxon>
        <taxon>Fungi</taxon>
        <taxon>Dikarya</taxon>
        <taxon>Ascomycota</taxon>
        <taxon>Pezizomycotina</taxon>
        <taxon>Pezizomycetes</taxon>
        <taxon>Pezizales</taxon>
        <taxon>Tuberaceae</taxon>
        <taxon>Tuber</taxon>
    </lineage>
</organism>
<dbReference type="OrthoDB" id="3156807at2759"/>
<keyword evidence="3" id="KW-0347">Helicase</keyword>
<keyword evidence="1" id="KW-0547">Nucleotide-binding</keyword>
<evidence type="ECO:0000256" key="5">
    <source>
        <dbReference type="SAM" id="MobiDB-lite"/>
    </source>
</evidence>
<accession>A0A317ST80</accession>
<dbReference type="SUPFAM" id="SSF52540">
    <property type="entry name" value="P-loop containing nucleoside triphosphate hydrolases"/>
    <property type="match status" value="1"/>
</dbReference>
<dbReference type="PANTHER" id="PTHR21529:SF4">
    <property type="entry name" value="TPR AND ANKYRIN REPEAT-CONTAINING PROTEIN 1"/>
    <property type="match status" value="1"/>
</dbReference>
<evidence type="ECO:0000259" key="6">
    <source>
        <dbReference type="Pfam" id="PF00580"/>
    </source>
</evidence>
<dbReference type="EMBL" id="PYWC01000021">
    <property type="protein sequence ID" value="PWW77613.1"/>
    <property type="molecule type" value="Genomic_DNA"/>
</dbReference>
<protein>
    <submittedName>
        <fullName evidence="7">P-loop containing nucleoside triphosphate hydrolase protein</fullName>
    </submittedName>
</protein>
<keyword evidence="8" id="KW-1185">Reference proteome</keyword>
<evidence type="ECO:0000313" key="8">
    <source>
        <dbReference type="Proteomes" id="UP000246991"/>
    </source>
</evidence>
<reference evidence="7 8" key="1">
    <citation type="submission" date="2018-03" db="EMBL/GenBank/DDBJ databases">
        <title>Genomes of Pezizomycetes fungi and the evolution of truffles.</title>
        <authorList>
            <person name="Murat C."/>
            <person name="Payen T."/>
            <person name="Noel B."/>
            <person name="Kuo A."/>
            <person name="Martin F.M."/>
        </authorList>
    </citation>
    <scope>NUCLEOTIDE SEQUENCE [LARGE SCALE GENOMIC DNA]</scope>
    <source>
        <strain evidence="7">091103-1</strain>
    </source>
</reference>
<evidence type="ECO:0000256" key="4">
    <source>
        <dbReference type="ARBA" id="ARBA00022840"/>
    </source>
</evidence>
<evidence type="ECO:0000256" key="3">
    <source>
        <dbReference type="ARBA" id="ARBA00022806"/>
    </source>
</evidence>
<dbReference type="GO" id="GO:0005524">
    <property type="term" value="F:ATP binding"/>
    <property type="evidence" value="ECO:0007669"/>
    <property type="project" value="UniProtKB-KW"/>
</dbReference>
<feature type="domain" description="UvrD-like helicase ATP-binding" evidence="6">
    <location>
        <begin position="275"/>
        <end position="545"/>
    </location>
</feature>
<dbReference type="GO" id="GO:0004386">
    <property type="term" value="F:helicase activity"/>
    <property type="evidence" value="ECO:0007669"/>
    <property type="project" value="UniProtKB-KW"/>
</dbReference>
<sequence length="1016" mass="115030">MDLCKDCEVHKSRPKRMSDVELAKFIRAVPCEFCISNISFNRGPNRESEGKPTGVQRHSFRPSTEPDAFEHLLGEPLGPWKIILSQQAMEDLEEANRHGDLESVRCKFSELASGDWAGEETLHRAEWGNELSYQVPLFKTFYNSTYFILWQIDAAFDERFSKDYQVIKVWAIGEPENLDSIVVYIHRTQQAYTKTRVEACERDDLDGSWGIRLPVRAYLDSEKSGVMGVDDSCNEDFGNSAQLAKFYSLTITVLDNIASATGKVAYPLAISVDEARVVDHFATPAFILGRSGTGKTTCLVYKLAGRYLSSRGNEAPLRQVLLTRSKRLVSKLRANTDGLIEARSGNGERASEGTCAKKDDFDDNTKRQFSSLADTDFPLICTFDYLLRLIENSIREQENKQIYMKIDSFTCARVINFRRFSIEYWEHLSPKLKKRIPVDLAFLEIMGVIKGSVSQATSFEPLSRQDYLGKRWRLAPNFATEQERGAVYDIYEWYERAKKKRGDIDQADRIIKVTKALEAFRSSGISEDNVFEQNTRRILHEIYVDAGDTAQCISKDALFRFANAKALFYERFEDSTSSTRDLKPTLLPLSHNFRSHKQILRVASLVMDLLYRGFPELVDELPPEVGDIPGPKPVLYIGSNTTDVLKLLEKMETPRESDARSGKFHEYGEVRVILVRDEETRDNLRTELGKSSLVLTILQSKGMEFEDVFLYDFLSTSPYSDRLYILEELFKRSHHTVFGGEGESGRGGKHEGGVRSRDGKGTSASRVSHVAWAKENIVLCSELKNLYVGVTRARNKLCLLESNANILNPVERLFNQTASLLLPGKYPRPILKILTEQNTGALRCFENAECPHGMTLANAYITEEIGLAKRARRLLKVAKVYFIQASELFLQAGSIAKAVQCRKEGGDLKGAAKILAVSGAYQDAAWLAAEAGLFSEASGIYSKLKKHGKALAGFESEIEPCCRKQYVQFLTAFWKRNGPGVLEKMKERRRYLAPRYKYSKNCCLLADMKAHKNWTY</sequence>
<name>A0A317ST80_9PEZI</name>